<evidence type="ECO:0000256" key="2">
    <source>
        <dbReference type="ARBA" id="ARBA00023125"/>
    </source>
</evidence>
<evidence type="ECO:0000313" key="5">
    <source>
        <dbReference type="EMBL" id="EGQ26287.1"/>
    </source>
</evidence>
<dbReference type="SMART" id="SM00895">
    <property type="entry name" value="FCD"/>
    <property type="match status" value="1"/>
</dbReference>
<evidence type="ECO:0000259" key="4">
    <source>
        <dbReference type="PROSITE" id="PS50949"/>
    </source>
</evidence>
<dbReference type="InterPro" id="IPR036390">
    <property type="entry name" value="WH_DNA-bd_sf"/>
</dbReference>
<dbReference type="PANTHER" id="PTHR43537">
    <property type="entry name" value="TRANSCRIPTIONAL REGULATOR, GNTR FAMILY"/>
    <property type="match status" value="1"/>
</dbReference>
<accession>F9DSF0</accession>
<evidence type="ECO:0000313" key="6">
    <source>
        <dbReference type="Proteomes" id="UP000005316"/>
    </source>
</evidence>
<dbReference type="PROSITE" id="PS50949">
    <property type="entry name" value="HTH_GNTR"/>
    <property type="match status" value="1"/>
</dbReference>
<evidence type="ECO:0000256" key="1">
    <source>
        <dbReference type="ARBA" id="ARBA00023015"/>
    </source>
</evidence>
<keyword evidence="1" id="KW-0805">Transcription regulation</keyword>
<dbReference type="Gene3D" id="1.20.120.530">
    <property type="entry name" value="GntR ligand-binding domain-like"/>
    <property type="match status" value="1"/>
</dbReference>
<dbReference type="InterPro" id="IPR011711">
    <property type="entry name" value="GntR_C"/>
</dbReference>
<dbReference type="Pfam" id="PF07729">
    <property type="entry name" value="FCD"/>
    <property type="match status" value="1"/>
</dbReference>
<dbReference type="SMART" id="SM00345">
    <property type="entry name" value="HTH_GNTR"/>
    <property type="match status" value="1"/>
</dbReference>
<dbReference type="GO" id="GO:0003677">
    <property type="term" value="F:DNA binding"/>
    <property type="evidence" value="ECO:0007669"/>
    <property type="project" value="UniProtKB-KW"/>
</dbReference>
<dbReference type="SUPFAM" id="SSF48008">
    <property type="entry name" value="GntR ligand-binding domain-like"/>
    <property type="match status" value="1"/>
</dbReference>
<feature type="domain" description="HTH gntR-type" evidence="4">
    <location>
        <begin position="53"/>
        <end position="120"/>
    </location>
</feature>
<dbReference type="Proteomes" id="UP000005316">
    <property type="component" value="Unassembled WGS sequence"/>
</dbReference>
<dbReference type="AlphaFoldDB" id="F9DSF0"/>
<dbReference type="GO" id="GO:0003700">
    <property type="term" value="F:DNA-binding transcription factor activity"/>
    <property type="evidence" value="ECO:0007669"/>
    <property type="project" value="InterPro"/>
</dbReference>
<dbReference type="Gene3D" id="1.10.10.10">
    <property type="entry name" value="Winged helix-like DNA-binding domain superfamily/Winged helix DNA-binding domain"/>
    <property type="match status" value="1"/>
</dbReference>
<protein>
    <submittedName>
        <fullName evidence="5">GntR family transcriptional regulator</fullName>
    </submittedName>
</protein>
<dbReference type="PRINTS" id="PR00035">
    <property type="entry name" value="HTHGNTR"/>
</dbReference>
<dbReference type="InterPro" id="IPR036388">
    <property type="entry name" value="WH-like_DNA-bd_sf"/>
</dbReference>
<reference evidence="5 6" key="1">
    <citation type="submission" date="2011-04" db="EMBL/GenBank/DDBJ databases">
        <authorList>
            <person name="Muzny D."/>
            <person name="Qin X."/>
            <person name="Deng J."/>
            <person name="Jiang H."/>
            <person name="Liu Y."/>
            <person name="Qu J."/>
            <person name="Song X.-Z."/>
            <person name="Zhang L."/>
            <person name="Thornton R."/>
            <person name="Coyle M."/>
            <person name="Francisco L."/>
            <person name="Jackson L."/>
            <person name="Javaid M."/>
            <person name="Korchina V."/>
            <person name="Kovar C."/>
            <person name="Mata R."/>
            <person name="Mathew T."/>
            <person name="Ngo R."/>
            <person name="Nguyen L."/>
            <person name="Nguyen N."/>
            <person name="Okwuonu G."/>
            <person name="Ongeri F."/>
            <person name="Pham C."/>
            <person name="Simmons D."/>
            <person name="Wilczek-Boney K."/>
            <person name="Hale W."/>
            <person name="Jakkamsetti A."/>
            <person name="Pham P."/>
            <person name="Ruth R."/>
            <person name="San Lucas F."/>
            <person name="Warren J."/>
            <person name="Zhang J."/>
            <person name="Zhao Z."/>
            <person name="Zhou C."/>
            <person name="Zhu D."/>
            <person name="Lee S."/>
            <person name="Bess C."/>
            <person name="Blankenburg K."/>
            <person name="Forbes L."/>
            <person name="Fu Q."/>
            <person name="Gubbala S."/>
            <person name="Hirani K."/>
            <person name="Jayaseelan J.C."/>
            <person name="Lara F."/>
            <person name="Munidasa M."/>
            <person name="Palculict T."/>
            <person name="Patil S."/>
            <person name="Pu L.-L."/>
            <person name="Saada N."/>
            <person name="Tang L."/>
            <person name="Weissenberger G."/>
            <person name="Zhu Y."/>
            <person name="Hemphill L."/>
            <person name="Shang Y."/>
            <person name="Youmans B."/>
            <person name="Ayvaz T."/>
            <person name="Ross M."/>
            <person name="Santibanez J."/>
            <person name="Aqrawi P."/>
            <person name="Gross S."/>
            <person name="Joshi V."/>
            <person name="Fowler G."/>
            <person name="Nazareth L."/>
            <person name="Reid J."/>
            <person name="Worley K."/>
            <person name="Petrosino J."/>
            <person name="Highlander S."/>
            <person name="Gibbs R."/>
        </authorList>
    </citation>
    <scope>NUCLEOTIDE SEQUENCE [LARGE SCALE GENOMIC DNA]</scope>
    <source>
        <strain evidence="5 6">2681</strain>
    </source>
</reference>
<dbReference type="eggNOG" id="COG1802">
    <property type="taxonomic scope" value="Bacteria"/>
</dbReference>
<keyword evidence="3" id="KW-0804">Transcription</keyword>
<dbReference type="EMBL" id="AFPZ01000047">
    <property type="protein sequence ID" value="EGQ26287.1"/>
    <property type="molecule type" value="Genomic_DNA"/>
</dbReference>
<dbReference type="SUPFAM" id="SSF46785">
    <property type="entry name" value="Winged helix' DNA-binding domain"/>
    <property type="match status" value="1"/>
</dbReference>
<dbReference type="PANTHER" id="PTHR43537:SF24">
    <property type="entry name" value="GLUCONATE OPERON TRANSCRIPTIONAL REPRESSOR"/>
    <property type="match status" value="1"/>
</dbReference>
<comment type="caution">
    <text evidence="5">The sequence shown here is derived from an EMBL/GenBank/DDBJ whole genome shotgun (WGS) entry which is preliminary data.</text>
</comment>
<organism evidence="5 6">
    <name type="scientific">Sporosarcina newyorkensis 2681</name>
    <dbReference type="NCBI Taxonomy" id="1027292"/>
    <lineage>
        <taxon>Bacteria</taxon>
        <taxon>Bacillati</taxon>
        <taxon>Bacillota</taxon>
        <taxon>Bacilli</taxon>
        <taxon>Bacillales</taxon>
        <taxon>Caryophanaceae</taxon>
        <taxon>Sporosarcina</taxon>
    </lineage>
</organism>
<proteinExistence type="predicted"/>
<name>F9DSF0_9BACL</name>
<dbReference type="HOGENOM" id="CLU_017584_5_2_9"/>
<evidence type="ECO:0000256" key="3">
    <source>
        <dbReference type="ARBA" id="ARBA00023163"/>
    </source>
</evidence>
<dbReference type="InterPro" id="IPR008920">
    <property type="entry name" value="TF_FadR/GntR_C"/>
</dbReference>
<sequence length="271" mass="31550">MHCESGFATIKKMSVNRIGGFYMNDAKAQIENEQDLHEGIQNFISQLEGLDNYRLPQRAYHIMRLAIRDLVLFPGKTILEKEMADILQMSRTPVREALVRLETEGMVHLIPRRGFTVEPIEKNDLREIYEIAQIMEGFAVEKATDRIEDREIQQLELLIHKQEKAIEQKDLRLWSYLDDQFHHLIIEFAKNKRLNTIIDIHSDQLYRARLYTINKRPLPLQSITEHKAIISCMRAGEGSAARMVMQSHRKRARVEILEALDKMNESLTSGA</sequence>
<gene>
    <name evidence="5" type="primary">gntR</name>
    <name evidence="5" type="ORF">HMPREF9372_1730</name>
</gene>
<keyword evidence="2" id="KW-0238">DNA-binding</keyword>
<dbReference type="InterPro" id="IPR000524">
    <property type="entry name" value="Tscrpt_reg_HTH_GntR"/>
</dbReference>
<dbReference type="Pfam" id="PF00392">
    <property type="entry name" value="GntR"/>
    <property type="match status" value="1"/>
</dbReference>